<evidence type="ECO:0000313" key="1">
    <source>
        <dbReference type="EMBL" id="KEZ41614.1"/>
    </source>
</evidence>
<dbReference type="Proteomes" id="UP000028545">
    <property type="component" value="Unassembled WGS sequence"/>
</dbReference>
<evidence type="ECO:0000313" key="2">
    <source>
        <dbReference type="Proteomes" id="UP000028545"/>
    </source>
</evidence>
<dbReference type="KEGG" id="sapo:SAPIO_CDS7795"/>
<organism evidence="1 2">
    <name type="scientific">Pseudallescheria apiosperma</name>
    <name type="common">Scedosporium apiospermum</name>
    <dbReference type="NCBI Taxonomy" id="563466"/>
    <lineage>
        <taxon>Eukaryota</taxon>
        <taxon>Fungi</taxon>
        <taxon>Dikarya</taxon>
        <taxon>Ascomycota</taxon>
        <taxon>Pezizomycotina</taxon>
        <taxon>Sordariomycetes</taxon>
        <taxon>Hypocreomycetidae</taxon>
        <taxon>Microascales</taxon>
        <taxon>Microascaceae</taxon>
        <taxon>Scedosporium</taxon>
    </lineage>
</organism>
<dbReference type="GeneID" id="27726867"/>
<dbReference type="RefSeq" id="XP_016641413.1">
    <property type="nucleotide sequence ID" value="XM_016789586.1"/>
</dbReference>
<comment type="caution">
    <text evidence="1">The sequence shown here is derived from an EMBL/GenBank/DDBJ whole genome shotgun (WGS) entry which is preliminary data.</text>
</comment>
<dbReference type="VEuPathDB" id="FungiDB:SAPIO_CDS7795"/>
<gene>
    <name evidence="1" type="ORF">SAPIO_CDS7795</name>
</gene>
<dbReference type="AlphaFoldDB" id="A0A084G2Q2"/>
<sequence length="116" mass="13049">MPDWFTDLSLKNPTRPQVIEVMGCFNGVASNVSKKPGQRDRTVKHLIAALQANGERERGTLLGSFLAHHEINFLESDNGAFRLDVQGTDSPKLARERSHLHLAYDEPWWALMLPAL</sequence>
<reference evidence="1 2" key="1">
    <citation type="journal article" date="2014" name="Genome Announc.">
        <title>Draft genome sequence of the pathogenic fungus Scedosporium apiospermum.</title>
        <authorList>
            <person name="Vandeputte P."/>
            <person name="Ghamrawi S."/>
            <person name="Rechenmann M."/>
            <person name="Iltis A."/>
            <person name="Giraud S."/>
            <person name="Fleury M."/>
            <person name="Thornton C."/>
            <person name="Delhaes L."/>
            <person name="Meyer W."/>
            <person name="Papon N."/>
            <person name="Bouchara J.P."/>
        </authorList>
    </citation>
    <scope>NUCLEOTIDE SEQUENCE [LARGE SCALE GENOMIC DNA]</scope>
    <source>
        <strain evidence="1 2">IHEM 14462</strain>
    </source>
</reference>
<proteinExistence type="predicted"/>
<dbReference type="HOGENOM" id="CLU_2098234_0_0_1"/>
<name>A0A084G2Q2_PSEDA</name>
<keyword evidence="2" id="KW-1185">Reference proteome</keyword>
<dbReference type="EMBL" id="JOWA01000110">
    <property type="protein sequence ID" value="KEZ41614.1"/>
    <property type="molecule type" value="Genomic_DNA"/>
</dbReference>
<protein>
    <submittedName>
        <fullName evidence="1">Uncharacterized protein</fullName>
    </submittedName>
</protein>
<accession>A0A084G2Q2</accession>